<evidence type="ECO:0000259" key="5">
    <source>
        <dbReference type="PROSITE" id="PS52004"/>
    </source>
</evidence>
<dbReference type="InterPro" id="IPR000794">
    <property type="entry name" value="Beta-ketoacyl_synthase"/>
</dbReference>
<evidence type="ECO:0000256" key="2">
    <source>
        <dbReference type="ARBA" id="ARBA00022679"/>
    </source>
</evidence>
<evidence type="ECO:0000313" key="7">
    <source>
        <dbReference type="Proteomes" id="UP000585638"/>
    </source>
</evidence>
<dbReference type="RefSeq" id="WP_184858945.1">
    <property type="nucleotide sequence ID" value="NZ_BAAAWY010000008.1"/>
</dbReference>
<comment type="similarity">
    <text evidence="1 4">Belongs to the thiolase-like superfamily. Beta-ketoacyl-ACP synthases family.</text>
</comment>
<proteinExistence type="inferred from homology"/>
<dbReference type="EMBL" id="JACHIR010000001">
    <property type="protein sequence ID" value="MBB5889842.1"/>
    <property type="molecule type" value="Genomic_DNA"/>
</dbReference>
<dbReference type="SUPFAM" id="SSF53901">
    <property type="entry name" value="Thiolase-like"/>
    <property type="match status" value="2"/>
</dbReference>
<comment type="caution">
    <text evidence="6">The sequence shown here is derived from an EMBL/GenBank/DDBJ whole genome shotgun (WGS) entry which is preliminary data.</text>
</comment>
<dbReference type="Gene3D" id="3.40.47.10">
    <property type="match status" value="2"/>
</dbReference>
<dbReference type="FunFam" id="3.40.47.10:FF:000029">
    <property type="entry name" value="3-oxoacyl-[acyl-carrier-protein] synthase 1"/>
    <property type="match status" value="1"/>
</dbReference>
<dbReference type="Pfam" id="PF02801">
    <property type="entry name" value="Ketoacyl-synt_C"/>
    <property type="match status" value="1"/>
</dbReference>
<evidence type="ECO:0000256" key="4">
    <source>
        <dbReference type="RuleBase" id="RU003694"/>
    </source>
</evidence>
<organism evidence="6 7">
    <name type="scientific">Kutzneria kofuensis</name>
    <dbReference type="NCBI Taxonomy" id="103725"/>
    <lineage>
        <taxon>Bacteria</taxon>
        <taxon>Bacillati</taxon>
        <taxon>Actinomycetota</taxon>
        <taxon>Actinomycetes</taxon>
        <taxon>Pseudonocardiales</taxon>
        <taxon>Pseudonocardiaceae</taxon>
        <taxon>Kutzneria</taxon>
    </lineage>
</organism>
<feature type="domain" description="Ketosynthase family 3 (KS3)" evidence="5">
    <location>
        <begin position="2"/>
        <end position="416"/>
    </location>
</feature>
<dbReference type="EC" id="2.3.1.-" evidence="6"/>
<dbReference type="InterPro" id="IPR018201">
    <property type="entry name" value="Ketoacyl_synth_AS"/>
</dbReference>
<dbReference type="PROSITE" id="PS00606">
    <property type="entry name" value="KS3_1"/>
    <property type="match status" value="1"/>
</dbReference>
<keyword evidence="7" id="KW-1185">Reference proteome</keyword>
<dbReference type="GO" id="GO:0030497">
    <property type="term" value="P:fatty acid elongation"/>
    <property type="evidence" value="ECO:0007669"/>
    <property type="project" value="UniProtKB-ARBA"/>
</dbReference>
<reference evidence="6 7" key="1">
    <citation type="submission" date="2020-08" db="EMBL/GenBank/DDBJ databases">
        <title>Sequencing the genomes of 1000 actinobacteria strains.</title>
        <authorList>
            <person name="Klenk H.-P."/>
        </authorList>
    </citation>
    <scope>NUCLEOTIDE SEQUENCE [LARGE SCALE GENOMIC DNA]</scope>
    <source>
        <strain evidence="6 7">DSM 43851</strain>
    </source>
</reference>
<sequence>MTRRVVITGMGVTAPGGVGVPAFWELLTTGRPMTRAITLFDATPFRSRIAAECDLHPAAHGVNSRDTRWLDRYLQFATTATTEALRGSGLNAVEEDEWRVGVVMGTALGSAALLEQNYVVMSDGGAKWELDHQYGSPHLHLAWTPSMLGAEIARLCGARGPVHTVSSGCTAGIDAVGYAAQLILDGDADVVVAGGAEAPISPATVGSFDAIGVTSSRNDDPEHSCRPFDRDRDGFVLGEGAAVLVLEELRHAIRRGATVLCEVAGYATLSSAHHMTGLTTDGRVLAVAITQVLNQARLGPTEIDYISANGTGTRQNDRHETNAVKLALGQSAYSVPMSSIKSMVGHSLGASGAIELVASALAIERGAVPPTANLTAPDPECDLDYVPDTAREHRVDVALSLGSGFGGFQSAMALRRLDSGLVETSRP</sequence>
<dbReference type="InterPro" id="IPR014031">
    <property type="entry name" value="Ketoacyl_synth_C"/>
</dbReference>
<dbReference type="PANTHER" id="PTHR11712">
    <property type="entry name" value="POLYKETIDE SYNTHASE-RELATED"/>
    <property type="match status" value="1"/>
</dbReference>
<dbReference type="InterPro" id="IPR020841">
    <property type="entry name" value="PKS_Beta-ketoAc_synthase_dom"/>
</dbReference>
<dbReference type="PROSITE" id="PS52004">
    <property type="entry name" value="KS3_2"/>
    <property type="match status" value="1"/>
</dbReference>
<evidence type="ECO:0000256" key="3">
    <source>
        <dbReference type="ARBA" id="ARBA00023315"/>
    </source>
</evidence>
<dbReference type="NCBIfam" id="NF005589">
    <property type="entry name" value="PRK07314.1"/>
    <property type="match status" value="1"/>
</dbReference>
<evidence type="ECO:0000313" key="6">
    <source>
        <dbReference type="EMBL" id="MBB5889842.1"/>
    </source>
</evidence>
<dbReference type="CDD" id="cd00834">
    <property type="entry name" value="KAS_I_II"/>
    <property type="match status" value="1"/>
</dbReference>
<protein>
    <submittedName>
        <fullName evidence="6">Minimal PKS ketosynthase (KS/KS alpha)</fullName>
        <ecNumber evidence="6">2.3.1.-</ecNumber>
    </submittedName>
</protein>
<dbReference type="AlphaFoldDB" id="A0A7W9KC65"/>
<accession>A0A7W9KC65</accession>
<dbReference type="GO" id="GO:0004315">
    <property type="term" value="F:3-oxoacyl-[acyl-carrier-protein] synthase activity"/>
    <property type="evidence" value="ECO:0007669"/>
    <property type="project" value="InterPro"/>
</dbReference>
<name>A0A7W9KC65_9PSEU</name>
<keyword evidence="3 6" id="KW-0012">Acyltransferase</keyword>
<dbReference type="Proteomes" id="UP000585638">
    <property type="component" value="Unassembled WGS sequence"/>
</dbReference>
<evidence type="ECO:0000256" key="1">
    <source>
        <dbReference type="ARBA" id="ARBA00008467"/>
    </source>
</evidence>
<dbReference type="SMART" id="SM00825">
    <property type="entry name" value="PKS_KS"/>
    <property type="match status" value="1"/>
</dbReference>
<dbReference type="FunFam" id="3.40.47.10:FF:000018">
    <property type="entry name" value="3-oxoacyl-[acyl-carrier-protein] synthase 2"/>
    <property type="match status" value="1"/>
</dbReference>
<gene>
    <name evidence="6" type="ORF">BJ998_001038</name>
</gene>
<dbReference type="PANTHER" id="PTHR11712:SF336">
    <property type="entry name" value="3-OXOACYL-[ACYL-CARRIER-PROTEIN] SYNTHASE, MITOCHONDRIAL"/>
    <property type="match status" value="1"/>
</dbReference>
<dbReference type="GO" id="GO:0005829">
    <property type="term" value="C:cytosol"/>
    <property type="evidence" value="ECO:0007669"/>
    <property type="project" value="TreeGrafter"/>
</dbReference>
<dbReference type="InterPro" id="IPR014030">
    <property type="entry name" value="Ketoacyl_synth_N"/>
</dbReference>
<dbReference type="Pfam" id="PF00109">
    <property type="entry name" value="ketoacyl-synt"/>
    <property type="match status" value="1"/>
</dbReference>
<keyword evidence="2 4" id="KW-0808">Transferase</keyword>
<dbReference type="InterPro" id="IPR016039">
    <property type="entry name" value="Thiolase-like"/>
</dbReference>